<protein>
    <submittedName>
        <fullName evidence="3">Uncharacterized protein</fullName>
    </submittedName>
</protein>
<name>A0A9D4JM49_DREPO</name>
<evidence type="ECO:0000256" key="1">
    <source>
        <dbReference type="SAM" id="Phobius"/>
    </source>
</evidence>
<keyword evidence="2" id="KW-0732">Signal</keyword>
<reference evidence="3" key="1">
    <citation type="journal article" date="2019" name="bioRxiv">
        <title>The Genome of the Zebra Mussel, Dreissena polymorpha: A Resource for Invasive Species Research.</title>
        <authorList>
            <person name="McCartney M.A."/>
            <person name="Auch B."/>
            <person name="Kono T."/>
            <person name="Mallez S."/>
            <person name="Zhang Y."/>
            <person name="Obille A."/>
            <person name="Becker A."/>
            <person name="Abrahante J.E."/>
            <person name="Garbe J."/>
            <person name="Badalamenti J.P."/>
            <person name="Herman A."/>
            <person name="Mangelson H."/>
            <person name="Liachko I."/>
            <person name="Sullivan S."/>
            <person name="Sone E.D."/>
            <person name="Koren S."/>
            <person name="Silverstein K.A.T."/>
            <person name="Beckman K.B."/>
            <person name="Gohl D.M."/>
        </authorList>
    </citation>
    <scope>NUCLEOTIDE SEQUENCE</scope>
    <source>
        <strain evidence="3">Duluth1</strain>
        <tissue evidence="3">Whole animal</tissue>
    </source>
</reference>
<comment type="caution">
    <text evidence="3">The sequence shown here is derived from an EMBL/GenBank/DDBJ whole genome shotgun (WGS) entry which is preliminary data.</text>
</comment>
<keyword evidence="1" id="KW-0812">Transmembrane</keyword>
<keyword evidence="4" id="KW-1185">Reference proteome</keyword>
<reference evidence="3" key="2">
    <citation type="submission" date="2020-11" db="EMBL/GenBank/DDBJ databases">
        <authorList>
            <person name="McCartney M.A."/>
            <person name="Auch B."/>
            <person name="Kono T."/>
            <person name="Mallez S."/>
            <person name="Becker A."/>
            <person name="Gohl D.M."/>
            <person name="Silverstein K.A.T."/>
            <person name="Koren S."/>
            <person name="Bechman K.B."/>
            <person name="Herman A."/>
            <person name="Abrahante J.E."/>
            <person name="Garbe J."/>
        </authorList>
    </citation>
    <scope>NUCLEOTIDE SEQUENCE</scope>
    <source>
        <strain evidence="3">Duluth1</strain>
        <tissue evidence="3">Whole animal</tissue>
    </source>
</reference>
<evidence type="ECO:0000313" key="4">
    <source>
        <dbReference type="Proteomes" id="UP000828390"/>
    </source>
</evidence>
<feature type="chain" id="PRO_5039285831" evidence="2">
    <location>
        <begin position="21"/>
        <end position="276"/>
    </location>
</feature>
<keyword evidence="1" id="KW-0472">Membrane</keyword>
<organism evidence="3 4">
    <name type="scientific">Dreissena polymorpha</name>
    <name type="common">Zebra mussel</name>
    <name type="synonym">Mytilus polymorpha</name>
    <dbReference type="NCBI Taxonomy" id="45954"/>
    <lineage>
        <taxon>Eukaryota</taxon>
        <taxon>Metazoa</taxon>
        <taxon>Spiralia</taxon>
        <taxon>Lophotrochozoa</taxon>
        <taxon>Mollusca</taxon>
        <taxon>Bivalvia</taxon>
        <taxon>Autobranchia</taxon>
        <taxon>Heteroconchia</taxon>
        <taxon>Euheterodonta</taxon>
        <taxon>Imparidentia</taxon>
        <taxon>Neoheterodontei</taxon>
        <taxon>Myida</taxon>
        <taxon>Dreissenoidea</taxon>
        <taxon>Dreissenidae</taxon>
        <taxon>Dreissena</taxon>
    </lineage>
</organism>
<evidence type="ECO:0000256" key="2">
    <source>
        <dbReference type="SAM" id="SignalP"/>
    </source>
</evidence>
<keyword evidence="1" id="KW-1133">Transmembrane helix</keyword>
<dbReference type="AlphaFoldDB" id="A0A9D4JM49"/>
<feature type="transmembrane region" description="Helical" evidence="1">
    <location>
        <begin position="207"/>
        <end position="228"/>
    </location>
</feature>
<accession>A0A9D4JM49</accession>
<dbReference type="EMBL" id="JAIWYP010000005">
    <property type="protein sequence ID" value="KAH3817160.1"/>
    <property type="molecule type" value="Genomic_DNA"/>
</dbReference>
<sequence>MTLLGLLPQILVFSVVYIGAQEIHFDKQHCNSKDNHAGFIITTQDQGHHCKFYNPHKMSRSPGSDFNATMSTDDRLVLTWVPMSSNFYEIQIEGKFKPDFYVHKKTKRCLHITVNETKKRHRPLRSHEVKCIQVNSSFNGTISMFVQKIDTTRRCLVDNTCSITSKSLNYIVPQDINTTTSSTTTTTTTTTMTTTMTIPSTNEKFDVWLYAVASGAIVAVVIMVVFIWTTRRDGNYNQERCFFSSSRQNGQHTAQNAIVNASSSSPMLASASQTNV</sequence>
<proteinExistence type="predicted"/>
<gene>
    <name evidence="3" type="ORF">DPMN_118689</name>
</gene>
<evidence type="ECO:0000313" key="3">
    <source>
        <dbReference type="EMBL" id="KAH3817160.1"/>
    </source>
</evidence>
<dbReference type="Proteomes" id="UP000828390">
    <property type="component" value="Unassembled WGS sequence"/>
</dbReference>
<feature type="signal peptide" evidence="2">
    <location>
        <begin position="1"/>
        <end position="20"/>
    </location>
</feature>